<dbReference type="AlphaFoldDB" id="A0A0A8Y501"/>
<evidence type="ECO:0000313" key="1">
    <source>
        <dbReference type="EMBL" id="JAD19798.1"/>
    </source>
</evidence>
<reference evidence="1" key="2">
    <citation type="journal article" date="2015" name="Data Brief">
        <title>Shoot transcriptome of the giant reed, Arundo donax.</title>
        <authorList>
            <person name="Barrero R.A."/>
            <person name="Guerrero F.D."/>
            <person name="Moolhuijzen P."/>
            <person name="Goolsby J.A."/>
            <person name="Tidwell J."/>
            <person name="Bellgard S.E."/>
            <person name="Bellgard M.I."/>
        </authorList>
    </citation>
    <scope>NUCLEOTIDE SEQUENCE</scope>
    <source>
        <tissue evidence="1">Shoot tissue taken approximately 20 cm above the soil surface</tissue>
    </source>
</reference>
<protein>
    <submittedName>
        <fullName evidence="1">Uncharacterized protein</fullName>
    </submittedName>
</protein>
<reference evidence="1" key="1">
    <citation type="submission" date="2014-09" db="EMBL/GenBank/DDBJ databases">
        <authorList>
            <person name="Magalhaes I.L.F."/>
            <person name="Oliveira U."/>
            <person name="Santos F.R."/>
            <person name="Vidigal T.H.D.A."/>
            <person name="Brescovit A.D."/>
            <person name="Santos A.J."/>
        </authorList>
    </citation>
    <scope>NUCLEOTIDE SEQUENCE</scope>
    <source>
        <tissue evidence="1">Shoot tissue taken approximately 20 cm above the soil surface</tissue>
    </source>
</reference>
<organism evidence="1">
    <name type="scientific">Arundo donax</name>
    <name type="common">Giant reed</name>
    <name type="synonym">Donax arundinaceus</name>
    <dbReference type="NCBI Taxonomy" id="35708"/>
    <lineage>
        <taxon>Eukaryota</taxon>
        <taxon>Viridiplantae</taxon>
        <taxon>Streptophyta</taxon>
        <taxon>Embryophyta</taxon>
        <taxon>Tracheophyta</taxon>
        <taxon>Spermatophyta</taxon>
        <taxon>Magnoliopsida</taxon>
        <taxon>Liliopsida</taxon>
        <taxon>Poales</taxon>
        <taxon>Poaceae</taxon>
        <taxon>PACMAD clade</taxon>
        <taxon>Arundinoideae</taxon>
        <taxon>Arundineae</taxon>
        <taxon>Arundo</taxon>
    </lineage>
</organism>
<name>A0A0A8Y501_ARUDO</name>
<dbReference type="EMBL" id="GBRH01278097">
    <property type="protein sequence ID" value="JAD19798.1"/>
    <property type="molecule type" value="Transcribed_RNA"/>
</dbReference>
<sequence>MADIRPALSYDTDCSLTKRWRIQPLNVADMWMLWWICAYTRIC</sequence>
<proteinExistence type="predicted"/>
<accession>A0A0A8Y501</accession>